<dbReference type="Gene3D" id="3.30.2090.10">
    <property type="entry name" value="Multidrug efflux transporter AcrB TolC docking domain, DN and DC subdomains"/>
    <property type="match status" value="1"/>
</dbReference>
<gene>
    <name evidence="2" type="ORF">MNBD_BACTEROID07-475</name>
</gene>
<proteinExistence type="predicted"/>
<dbReference type="EMBL" id="UOET01000300">
    <property type="protein sequence ID" value="VAW28941.1"/>
    <property type="molecule type" value="Genomic_DNA"/>
</dbReference>
<evidence type="ECO:0000256" key="1">
    <source>
        <dbReference type="SAM" id="Phobius"/>
    </source>
</evidence>
<feature type="transmembrane region" description="Helical" evidence="1">
    <location>
        <begin position="89"/>
        <end position="107"/>
    </location>
</feature>
<name>A0A3B0UD73_9ZZZZ</name>
<evidence type="ECO:0000313" key="2">
    <source>
        <dbReference type="EMBL" id="VAW28941.1"/>
    </source>
</evidence>
<feature type="transmembrane region" description="Helical" evidence="1">
    <location>
        <begin position="537"/>
        <end position="555"/>
    </location>
</feature>
<organism evidence="2">
    <name type="scientific">hydrothermal vent metagenome</name>
    <dbReference type="NCBI Taxonomy" id="652676"/>
    <lineage>
        <taxon>unclassified sequences</taxon>
        <taxon>metagenomes</taxon>
        <taxon>ecological metagenomes</taxon>
    </lineage>
</organism>
<dbReference type="InterPro" id="IPR027463">
    <property type="entry name" value="AcrB_DN_DC_subdom"/>
</dbReference>
<feature type="transmembrane region" description="Helical" evidence="1">
    <location>
        <begin position="561"/>
        <end position="587"/>
    </location>
</feature>
<sequence length="681" mass="75424">PVKEAARQGVGEVAMPIISSTATTLAAFLPLVFWHSIIGEFMKFLPITLIIVLTASLFNALVIVPVIFVDFYKPGDSNTLPNTKRSLRFAAIFSALAIVSFVAKWNIVGSLLVGAAILGLLNLAFLSRLAIWFQKVFLVWLEETYLKFIRFAIRKNNSYWIIGGTFALMFLTIWFYFASKPKVDFFPTSEPKLINVIAEMPISTDIKVSDSMMQVIQTKVYQLIQPDMNIVKSVLTVTGKGAVGQNEGFTSRGGAPNKGIITINFVEFQNRHGINTFTIMRRLADTLIGKYPGVNISLEKQREGPPVGYPINIEISGKEFSTLIRVTDSIKALINRRNIPGIEGLDMNLNVGKPELLVKINRDKARRFGLSTGQIGEAIRTALFGKDISDFKQGEDEYKIRMMLADKYRYNISDLMNQRITFRSQSSGKIIQVPVSAVANYRYSSTYGAITRIDRKRVITLHSNVIKGYNANEINAKLKKILAGYPMPAGYKVSFTGEQQSQADAAKFLSKAMLIALALIMIILVSQFNSFVKPSIIMFSVILSTIGVFGGLATFHMDFVVLMTGIGLVSLAGVVVNNAIVLIDYIGLVKLRKKKEMGITESDDLPMDVAMECIVQAGKTRLRPVLLTAITTVLGLIPLAVGLNINFITLMRNFNPQLFFGGDNTAFWGPMSWTVIFGLTF</sequence>
<keyword evidence="1" id="KW-0472">Membrane</keyword>
<dbReference type="AlphaFoldDB" id="A0A3B0UD73"/>
<feature type="non-terminal residue" evidence="2">
    <location>
        <position position="681"/>
    </location>
</feature>
<feature type="transmembrane region" description="Helical" evidence="1">
    <location>
        <begin position="625"/>
        <end position="648"/>
    </location>
</feature>
<feature type="transmembrane region" description="Helical" evidence="1">
    <location>
        <begin position="113"/>
        <end position="138"/>
    </location>
</feature>
<dbReference type="Gene3D" id="3.30.70.1440">
    <property type="entry name" value="Multidrug efflux transporter AcrB pore domain"/>
    <property type="match status" value="1"/>
</dbReference>
<dbReference type="GO" id="GO:0042910">
    <property type="term" value="F:xenobiotic transmembrane transporter activity"/>
    <property type="evidence" value="ECO:0007669"/>
    <property type="project" value="TreeGrafter"/>
</dbReference>
<feature type="transmembrane region" description="Helical" evidence="1">
    <location>
        <begin position="13"/>
        <end position="38"/>
    </location>
</feature>
<feature type="transmembrane region" description="Helical" evidence="1">
    <location>
        <begin position="44"/>
        <end position="68"/>
    </location>
</feature>
<dbReference type="PANTHER" id="PTHR32063">
    <property type="match status" value="1"/>
</dbReference>
<dbReference type="InterPro" id="IPR001036">
    <property type="entry name" value="Acrflvin-R"/>
</dbReference>
<protein>
    <submittedName>
        <fullName evidence="2">Efflux system associated with Geranylgeranyl-PP synthase, inner membrane transporter (RND type)</fullName>
    </submittedName>
</protein>
<dbReference type="Gene3D" id="1.20.1640.10">
    <property type="entry name" value="Multidrug efflux transporter AcrB transmembrane domain"/>
    <property type="match status" value="2"/>
</dbReference>
<accession>A0A3B0UD73</accession>
<dbReference type="GO" id="GO:0005886">
    <property type="term" value="C:plasma membrane"/>
    <property type="evidence" value="ECO:0007669"/>
    <property type="project" value="TreeGrafter"/>
</dbReference>
<dbReference type="SUPFAM" id="SSF82714">
    <property type="entry name" value="Multidrug efflux transporter AcrB TolC docking domain, DN and DC subdomains"/>
    <property type="match status" value="1"/>
</dbReference>
<feature type="non-terminal residue" evidence="2">
    <location>
        <position position="1"/>
    </location>
</feature>
<dbReference type="SUPFAM" id="SSF82866">
    <property type="entry name" value="Multidrug efflux transporter AcrB transmembrane domain"/>
    <property type="match status" value="2"/>
</dbReference>
<keyword evidence="1" id="KW-1133">Transmembrane helix</keyword>
<dbReference type="PANTHER" id="PTHR32063:SF0">
    <property type="entry name" value="SWARMING MOTILITY PROTEIN SWRC"/>
    <property type="match status" value="1"/>
</dbReference>
<keyword evidence="1" id="KW-0812">Transmembrane</keyword>
<dbReference type="Gene3D" id="3.30.70.1430">
    <property type="entry name" value="Multidrug efflux transporter AcrB pore domain"/>
    <property type="match status" value="1"/>
</dbReference>
<reference evidence="2" key="1">
    <citation type="submission" date="2018-06" db="EMBL/GenBank/DDBJ databases">
        <authorList>
            <person name="Zhirakovskaya E."/>
        </authorList>
    </citation>
    <scope>NUCLEOTIDE SEQUENCE</scope>
</reference>
<feature type="transmembrane region" description="Helical" evidence="1">
    <location>
        <begin position="159"/>
        <end position="177"/>
    </location>
</feature>
<dbReference type="Pfam" id="PF00873">
    <property type="entry name" value="ACR_tran"/>
    <property type="match status" value="1"/>
</dbReference>
<feature type="transmembrane region" description="Helical" evidence="1">
    <location>
        <begin position="508"/>
        <end position="525"/>
    </location>
</feature>